<dbReference type="InterPro" id="IPR036259">
    <property type="entry name" value="MFS_trans_sf"/>
</dbReference>
<dbReference type="PANTHER" id="PTHR23542">
    <property type="match status" value="1"/>
</dbReference>
<gene>
    <name evidence="2" type="ORF">SAMN05660209_02054</name>
</gene>
<dbReference type="PANTHER" id="PTHR23542:SF1">
    <property type="entry name" value="MAJOR FACILITATOR SUPERFAMILY (MFS) PROFILE DOMAIN-CONTAINING PROTEIN"/>
    <property type="match status" value="1"/>
</dbReference>
<feature type="transmembrane region" description="Helical" evidence="1">
    <location>
        <begin position="96"/>
        <end position="116"/>
    </location>
</feature>
<dbReference type="SUPFAM" id="SSF103473">
    <property type="entry name" value="MFS general substrate transporter"/>
    <property type="match status" value="1"/>
</dbReference>
<dbReference type="EMBL" id="FNOT01000004">
    <property type="protein sequence ID" value="SDY07851.1"/>
    <property type="molecule type" value="Genomic_DNA"/>
</dbReference>
<evidence type="ECO:0000313" key="3">
    <source>
        <dbReference type="Proteomes" id="UP000198921"/>
    </source>
</evidence>
<feature type="transmembrane region" description="Helical" evidence="1">
    <location>
        <begin position="62"/>
        <end position="84"/>
    </location>
</feature>
<feature type="transmembrane region" description="Helical" evidence="1">
    <location>
        <begin position="383"/>
        <end position="403"/>
    </location>
</feature>
<feature type="transmembrane region" description="Helical" evidence="1">
    <location>
        <begin position="187"/>
        <end position="213"/>
    </location>
</feature>
<organism evidence="2 3">
    <name type="scientific">Geodermatophilus africanus</name>
    <dbReference type="NCBI Taxonomy" id="1137993"/>
    <lineage>
        <taxon>Bacteria</taxon>
        <taxon>Bacillati</taxon>
        <taxon>Actinomycetota</taxon>
        <taxon>Actinomycetes</taxon>
        <taxon>Geodermatophilales</taxon>
        <taxon>Geodermatophilaceae</taxon>
        <taxon>Geodermatophilus</taxon>
    </lineage>
</organism>
<feature type="transmembrane region" description="Helical" evidence="1">
    <location>
        <begin position="122"/>
        <end position="146"/>
    </location>
</feature>
<feature type="transmembrane region" description="Helical" evidence="1">
    <location>
        <begin position="320"/>
        <end position="342"/>
    </location>
</feature>
<feature type="transmembrane region" description="Helical" evidence="1">
    <location>
        <begin position="297"/>
        <end position="314"/>
    </location>
</feature>
<dbReference type="Proteomes" id="UP000198921">
    <property type="component" value="Unassembled WGS sequence"/>
</dbReference>
<dbReference type="InterPro" id="IPR011701">
    <property type="entry name" value="MFS"/>
</dbReference>
<feature type="transmembrane region" description="Helical" evidence="1">
    <location>
        <begin position="158"/>
        <end position="181"/>
    </location>
</feature>
<keyword evidence="1" id="KW-1133">Transmembrane helix</keyword>
<evidence type="ECO:0000256" key="1">
    <source>
        <dbReference type="SAM" id="Phobius"/>
    </source>
</evidence>
<keyword evidence="1" id="KW-0812">Transmembrane</keyword>
<name>A0A1H3GX91_9ACTN</name>
<keyword evidence="3" id="KW-1185">Reference proteome</keyword>
<dbReference type="AlphaFoldDB" id="A0A1H3GX91"/>
<dbReference type="STRING" id="1137993.SAMN05660209_02054"/>
<feature type="transmembrane region" description="Helical" evidence="1">
    <location>
        <begin position="234"/>
        <end position="257"/>
    </location>
</feature>
<dbReference type="GO" id="GO:0022857">
    <property type="term" value="F:transmembrane transporter activity"/>
    <property type="evidence" value="ECO:0007669"/>
    <property type="project" value="InterPro"/>
</dbReference>
<protein>
    <submittedName>
        <fullName evidence="2">Predicted arabinose efflux permease, MFS family</fullName>
    </submittedName>
</protein>
<dbReference type="Gene3D" id="1.20.1250.20">
    <property type="entry name" value="MFS general substrate transporter like domains"/>
    <property type="match status" value="2"/>
</dbReference>
<feature type="transmembrane region" description="Helical" evidence="1">
    <location>
        <begin position="354"/>
        <end position="377"/>
    </location>
</feature>
<evidence type="ECO:0000313" key="2">
    <source>
        <dbReference type="EMBL" id="SDY07851.1"/>
    </source>
</evidence>
<reference evidence="3" key="1">
    <citation type="submission" date="2016-10" db="EMBL/GenBank/DDBJ databases">
        <authorList>
            <person name="Varghese N."/>
            <person name="Submissions S."/>
        </authorList>
    </citation>
    <scope>NUCLEOTIDE SEQUENCE [LARGE SCALE GENOMIC DNA]</scope>
    <source>
        <strain evidence="3">DSM 45422</strain>
    </source>
</reference>
<dbReference type="Pfam" id="PF07690">
    <property type="entry name" value="MFS_1"/>
    <property type="match status" value="1"/>
</dbReference>
<sequence>MFDSLPFLFRVADRSEPVVRSYLSVWRLPSAPVLLVAGFAGRLPSAMVPLALLLMVQQQTGSYAVAGLAAATYGLAMAGMAPVLGRLADRRTPRPVLLAQAAAYPLLLTLLVAVVLGGAPTVAIVAASAAAGAGTPLVSGAVRALWSRVDPRVRGTAFALDATATELVFVAGPTLVAALAVLAAPAWAVAVAGVLAVAGALGIATSTAMRGWVPVPAAHRASPFATVLTPGMPRVLLSGSALMLGFGALEVAIPAFADAAGSPGLSGVLLALWSLGSVAGGLWFGARVVSASLPRQYRWLLLGVTIGLAPLAAASSPWVLGALLFLGGTAIAPTLTVQNSLVGAIAPVHATTEAFTWLSTMATGASAVGAALGGALIEGRAGVSGSLLLAVAGAAAAVLVTLVPGRRPAREQASEPVAV</sequence>
<feature type="transmembrane region" description="Helical" evidence="1">
    <location>
        <begin position="263"/>
        <end position="285"/>
    </location>
</feature>
<accession>A0A1H3GX91</accession>
<keyword evidence="1" id="KW-0472">Membrane</keyword>
<proteinExistence type="predicted"/>